<keyword evidence="1" id="KW-1133">Transmembrane helix</keyword>
<dbReference type="eggNOG" id="ENOG5032YCZ">
    <property type="taxonomic scope" value="Bacteria"/>
</dbReference>
<dbReference type="EMBL" id="CP000851">
    <property type="protein sequence ID" value="ABV87932.1"/>
    <property type="molecule type" value="Genomic_DNA"/>
</dbReference>
<dbReference type="RefSeq" id="WP_012155838.1">
    <property type="nucleotide sequence ID" value="NC_009901.1"/>
</dbReference>
<name>A8H5U5_SHEPA</name>
<dbReference type="OrthoDB" id="9799383at2"/>
<dbReference type="Pfam" id="PF11127">
    <property type="entry name" value="YgaP-like_TM"/>
    <property type="match status" value="1"/>
</dbReference>
<keyword evidence="1" id="KW-0812">Transmembrane</keyword>
<dbReference type="InterPro" id="IPR021309">
    <property type="entry name" value="YgaP-like_TM"/>
</dbReference>
<evidence type="ECO:0000313" key="3">
    <source>
        <dbReference type="EMBL" id="ABV87932.1"/>
    </source>
</evidence>
<keyword evidence="1" id="KW-0472">Membrane</keyword>
<sequence>MSIERAIMAFAGFMVLLSTILTVWINDNFIWLTIFVGANLLQSAYTGFCPAAIIMRKLGLKSEAQLATANQK</sequence>
<feature type="domain" description="Inner membrane protein YgaP-like transmembrane" evidence="2">
    <location>
        <begin position="2"/>
        <end position="56"/>
    </location>
</feature>
<keyword evidence="4" id="KW-1185">Reference proteome</keyword>
<organism evidence="3 4">
    <name type="scientific">Shewanella pealeana (strain ATCC 700345 / ANG-SQ1)</name>
    <dbReference type="NCBI Taxonomy" id="398579"/>
    <lineage>
        <taxon>Bacteria</taxon>
        <taxon>Pseudomonadati</taxon>
        <taxon>Pseudomonadota</taxon>
        <taxon>Gammaproteobacteria</taxon>
        <taxon>Alteromonadales</taxon>
        <taxon>Shewanellaceae</taxon>
        <taxon>Shewanella</taxon>
    </lineage>
</organism>
<dbReference type="KEGG" id="spl:Spea_2612"/>
<feature type="transmembrane region" description="Helical" evidence="1">
    <location>
        <begin position="31"/>
        <end position="55"/>
    </location>
</feature>
<dbReference type="HOGENOM" id="CLU_190060_0_1_6"/>
<evidence type="ECO:0000313" key="4">
    <source>
        <dbReference type="Proteomes" id="UP000002608"/>
    </source>
</evidence>
<feature type="transmembrane region" description="Helical" evidence="1">
    <location>
        <begin position="7"/>
        <end position="25"/>
    </location>
</feature>
<dbReference type="Gene3D" id="6.10.140.1340">
    <property type="match status" value="1"/>
</dbReference>
<accession>A8H5U5</accession>
<reference evidence="3 4" key="1">
    <citation type="submission" date="2007-10" db="EMBL/GenBank/DDBJ databases">
        <title>Complete sequence of Shewanella pealeana ATCC 700345.</title>
        <authorList>
            <consortium name="US DOE Joint Genome Institute"/>
            <person name="Copeland A."/>
            <person name="Lucas S."/>
            <person name="Lapidus A."/>
            <person name="Barry K."/>
            <person name="Glavina del Rio T."/>
            <person name="Dalin E."/>
            <person name="Tice H."/>
            <person name="Pitluck S."/>
            <person name="Chertkov O."/>
            <person name="Brettin T."/>
            <person name="Bruce D."/>
            <person name="Detter J.C."/>
            <person name="Han C."/>
            <person name="Schmutz J."/>
            <person name="Larimer F."/>
            <person name="Land M."/>
            <person name="Hauser L."/>
            <person name="Kyrpides N."/>
            <person name="Kim E."/>
            <person name="Zhao J.-S.Z."/>
            <person name="Manno D."/>
            <person name="Hawari J."/>
            <person name="Richardson P."/>
        </authorList>
    </citation>
    <scope>NUCLEOTIDE SEQUENCE [LARGE SCALE GENOMIC DNA]</scope>
    <source>
        <strain evidence="4">ATCC 700345 / ANG-SQ1</strain>
    </source>
</reference>
<proteinExistence type="predicted"/>
<gene>
    <name evidence="3" type="ordered locus">Spea_2612</name>
</gene>
<evidence type="ECO:0000259" key="2">
    <source>
        <dbReference type="Pfam" id="PF11127"/>
    </source>
</evidence>
<evidence type="ECO:0000256" key="1">
    <source>
        <dbReference type="SAM" id="Phobius"/>
    </source>
</evidence>
<dbReference type="STRING" id="398579.Spea_2612"/>
<dbReference type="AlphaFoldDB" id="A8H5U5"/>
<protein>
    <recommendedName>
        <fullName evidence="2">Inner membrane protein YgaP-like transmembrane domain-containing protein</fullName>
    </recommendedName>
</protein>
<dbReference type="Proteomes" id="UP000002608">
    <property type="component" value="Chromosome"/>
</dbReference>